<evidence type="ECO:0000313" key="2">
    <source>
        <dbReference type="EMBL" id="ASL17590.1"/>
    </source>
</evidence>
<dbReference type="SUPFAM" id="SSF55961">
    <property type="entry name" value="Bet v1-like"/>
    <property type="match status" value="1"/>
</dbReference>
<dbReference type="AlphaFoldDB" id="A0A7U5RY54"/>
<reference evidence="5" key="3">
    <citation type="submission" date="2023-06" db="EMBL/GenBank/DDBJ databases">
        <title>Itaconate inhibition of nontuberculous mycobacteria.</title>
        <authorList>
            <person name="Spilker T."/>
        </authorList>
    </citation>
    <scope>NUCLEOTIDE SEQUENCE [LARGE SCALE GENOMIC DNA]</scope>
    <source>
        <strain evidence="5">FLAC1071</strain>
    </source>
</reference>
<accession>A0A7U5RY54</accession>
<protein>
    <recommendedName>
        <fullName evidence="6">Polyketide cyclase / dehydrase and lipid transport family protein</fullName>
    </recommendedName>
</protein>
<sequence>MTPGLTWGVRPGERTTPLPCDGVLPSAGVRADRAISIAAPPSIVFGWLCQLRVAPYSYDSLDNLGRRSPRRRDPELTRLAVGQRFMTIFVLRSFLDGRQITLQSKGVAVTYAIRPEGEGSRLHARVLFAGPRLLAQALALGDLLMMRKQLLTLKSLAETEADHRRIPALTPARSHPRTGSTHPRRGW</sequence>
<keyword evidence="5" id="KW-1185">Reference proteome</keyword>
<evidence type="ECO:0008006" key="6">
    <source>
        <dbReference type="Google" id="ProtNLM"/>
    </source>
</evidence>
<feature type="region of interest" description="Disordered" evidence="1">
    <location>
        <begin position="164"/>
        <end position="187"/>
    </location>
</feature>
<organism evidence="2 4">
    <name type="scientific">Mycobacterium intracellulare subsp. chimaera</name>
    <dbReference type="NCBI Taxonomy" id="222805"/>
    <lineage>
        <taxon>Bacteria</taxon>
        <taxon>Bacillati</taxon>
        <taxon>Actinomycetota</taxon>
        <taxon>Actinomycetes</taxon>
        <taxon>Mycobacteriales</taxon>
        <taxon>Mycobacteriaceae</taxon>
        <taxon>Mycobacterium</taxon>
        <taxon>Mycobacterium avium complex (MAC)</taxon>
    </lineage>
</organism>
<evidence type="ECO:0000313" key="4">
    <source>
        <dbReference type="Proteomes" id="UP000198286"/>
    </source>
</evidence>
<evidence type="ECO:0000313" key="3">
    <source>
        <dbReference type="EMBL" id="MDM3928495.1"/>
    </source>
</evidence>
<name>A0A7U5RY54_MYCIT</name>
<dbReference type="InterPro" id="IPR023393">
    <property type="entry name" value="START-like_dom_sf"/>
</dbReference>
<evidence type="ECO:0000313" key="5">
    <source>
        <dbReference type="Proteomes" id="UP001529272"/>
    </source>
</evidence>
<proteinExistence type="predicted"/>
<dbReference type="Proteomes" id="UP001529272">
    <property type="component" value="Unassembled WGS sequence"/>
</dbReference>
<dbReference type="Gene3D" id="3.30.530.20">
    <property type="match status" value="1"/>
</dbReference>
<dbReference type="Proteomes" id="UP000198286">
    <property type="component" value="Chromosome"/>
</dbReference>
<evidence type="ECO:0000256" key="1">
    <source>
        <dbReference type="SAM" id="MobiDB-lite"/>
    </source>
</evidence>
<dbReference type="EMBL" id="CP015267">
    <property type="protein sequence ID" value="ASL17590.1"/>
    <property type="molecule type" value="Genomic_DNA"/>
</dbReference>
<reference evidence="3" key="4">
    <citation type="submission" date="2023-06" db="EMBL/GenBank/DDBJ databases">
        <authorList>
            <person name="Spilker T."/>
        </authorList>
    </citation>
    <scope>NUCLEOTIDE SEQUENCE</scope>
    <source>
        <strain evidence="3">FLAC1071</strain>
    </source>
</reference>
<reference evidence="2 4" key="1">
    <citation type="journal article" date="2017" name="Lancet Infect. Dis.">
        <title>Global outbreak of severe Mycobacterium chimaera disease after cardiac surgery: a molecular epidemiological study.</title>
        <authorList>
            <person name="van Ingen J."/>
            <person name="Kohl T."/>
            <person name="Kranzer K."/>
            <person name="Hasse B."/>
            <person name="Keller P."/>
            <person name="Szafranska A."/>
            <person name="Hillemann D."/>
            <person name="Chand M."/>
            <person name="Schreiber P."/>
            <person name="Sommerstein R."/>
            <person name="Berger C."/>
            <person name="Genoni M."/>
            <person name="Ruegg C."/>
            <person name="Troillet N."/>
            <person name="Widmer A.F."/>
            <person name="Becker S.L."/>
            <person name="Herrmann M."/>
            <person name="Eckmanns T."/>
            <person name="Haller S."/>
            <person name="Hoeller C."/>
            <person name="Debast S.B."/>
            <person name="Wolfhagen M.J."/>
            <person name="Hopman J."/>
            <person name="Kluytmans J."/>
            <person name="Langelaar M."/>
            <person name="Notermans D.W."/>
            <person name="ten Oever J."/>
            <person name="van den Barselaar P."/>
            <person name="Vonk A.B.A."/>
            <person name="Vos M.C."/>
            <person name="Ahmed N."/>
            <person name="Brown T."/>
            <person name="Crook D."/>
            <person name="Lamagni T."/>
            <person name="Phin N."/>
            <person name="Smith E.G."/>
            <person name="Zambon M."/>
            <person name="Serr A."/>
            <person name="Goetting T."/>
            <person name="Ebner W."/>
            <person name="Thuermer A."/>
            <person name="Utpatel C."/>
            <person name="Sproer C."/>
            <person name="Bunk B."/>
            <person name="Nubel U."/>
            <person name="Bloemberg G."/>
            <person name="Bottger E."/>
            <person name="Niemann S."/>
            <person name="Wagner D."/>
            <person name="Sax H."/>
        </authorList>
    </citation>
    <scope>NUCLEOTIDE SEQUENCE [LARGE SCALE GENOMIC DNA]</scope>
    <source>
        <strain evidence="2 4">ZUERICH-2</strain>
    </source>
</reference>
<dbReference type="EMBL" id="JASZZX010000023">
    <property type="protein sequence ID" value="MDM3928495.1"/>
    <property type="molecule type" value="Genomic_DNA"/>
</dbReference>
<reference evidence="3 5" key="2">
    <citation type="submission" date="2023-06" db="EMBL/GenBank/DDBJ databases">
        <title>Itaconate inhibition of nontuberculous mycobacteria.</title>
        <authorList>
            <person name="Breen P."/>
            <person name="Zimbric M."/>
            <person name="Caverly L."/>
        </authorList>
    </citation>
    <scope>NUCLEOTIDE SEQUENCE [LARGE SCALE GENOMIC DNA]</scope>
    <source>
        <strain evidence="3 5">FLAC1071</strain>
    </source>
</reference>
<gene>
    <name evidence="2" type="ORF">MYCOZU2_05234</name>
    <name evidence="3" type="ORF">QRB35_21025</name>
</gene>
<dbReference type="RefSeq" id="WP_089152274.1">
    <property type="nucleotide sequence ID" value="NZ_CP015267.1"/>
</dbReference>